<comment type="caution">
    <text evidence="1">The sequence shown here is derived from an EMBL/GenBank/DDBJ whole genome shotgun (WGS) entry which is preliminary data.</text>
</comment>
<proteinExistence type="predicted"/>
<reference evidence="1 2" key="1">
    <citation type="submission" date="2018-06" db="EMBL/GenBank/DDBJ databases">
        <title>Genomic Encyclopedia of Type Strains, Phase III (KMG-III): the genomes of soil and plant-associated and newly described type strains.</title>
        <authorList>
            <person name="Whitman W."/>
        </authorList>
    </citation>
    <scope>NUCLEOTIDE SEQUENCE [LARGE SCALE GENOMIC DNA]</scope>
    <source>
        <strain evidence="1 2">CECT 7646</strain>
    </source>
</reference>
<evidence type="ECO:0000313" key="1">
    <source>
        <dbReference type="EMBL" id="PYE79479.1"/>
    </source>
</evidence>
<evidence type="ECO:0000313" key="2">
    <source>
        <dbReference type="Proteomes" id="UP000247540"/>
    </source>
</evidence>
<name>A0A318SQ87_9BURK</name>
<dbReference type="EMBL" id="QJTC01000002">
    <property type="protein sequence ID" value="PYE79479.1"/>
    <property type="molecule type" value="Genomic_DNA"/>
</dbReference>
<protein>
    <submittedName>
        <fullName evidence="1">Uncharacterized protein</fullName>
    </submittedName>
</protein>
<keyword evidence="2" id="KW-1185">Reference proteome</keyword>
<accession>A0A318SQ87</accession>
<dbReference type="Proteomes" id="UP000247540">
    <property type="component" value="Unassembled WGS sequence"/>
</dbReference>
<dbReference type="AlphaFoldDB" id="A0A318SQ87"/>
<sequence length="84" mass="8604">MAVGTVTHINARNGMFIVAIEAGDYAAFQNLSSTEIAVGDRISGDLDALGSEDLLHLGEGEMFEASGESGPCGLQACLRVAFGG</sequence>
<organism evidence="1 2">
    <name type="scientific">Xylophilus ampelinus</name>
    <dbReference type="NCBI Taxonomy" id="54067"/>
    <lineage>
        <taxon>Bacteria</taxon>
        <taxon>Pseudomonadati</taxon>
        <taxon>Pseudomonadota</taxon>
        <taxon>Betaproteobacteria</taxon>
        <taxon>Burkholderiales</taxon>
        <taxon>Xylophilus</taxon>
    </lineage>
</organism>
<gene>
    <name evidence="1" type="ORF">DFQ15_102212</name>
</gene>